<keyword evidence="2" id="KW-0719">Serine esterase</keyword>
<keyword evidence="3" id="KW-0378">Hydrolase</keyword>
<evidence type="ECO:0000256" key="2">
    <source>
        <dbReference type="ARBA" id="ARBA00022487"/>
    </source>
</evidence>
<dbReference type="InterPro" id="IPR029058">
    <property type="entry name" value="AB_hydrolase_fold"/>
</dbReference>
<evidence type="ECO:0000313" key="5">
    <source>
        <dbReference type="Proteomes" id="UP000694871"/>
    </source>
</evidence>
<evidence type="ECO:0000256" key="1">
    <source>
        <dbReference type="ARBA" id="ARBA00005964"/>
    </source>
</evidence>
<feature type="domain" description="Carboxylesterase type B" evidence="4">
    <location>
        <begin position="2"/>
        <end position="90"/>
    </location>
</feature>
<name>A0ABM1LEM0_GEKJA</name>
<evidence type="ECO:0000256" key="3">
    <source>
        <dbReference type="ARBA" id="ARBA00022801"/>
    </source>
</evidence>
<feature type="non-terminal residue" evidence="6">
    <location>
        <position position="1"/>
    </location>
</feature>
<organism evidence="5 6">
    <name type="scientific">Gekko japonicus</name>
    <name type="common">Schlegel's Japanese gecko</name>
    <dbReference type="NCBI Taxonomy" id="146911"/>
    <lineage>
        <taxon>Eukaryota</taxon>
        <taxon>Metazoa</taxon>
        <taxon>Chordata</taxon>
        <taxon>Craniata</taxon>
        <taxon>Vertebrata</taxon>
        <taxon>Euteleostomi</taxon>
        <taxon>Lepidosauria</taxon>
        <taxon>Squamata</taxon>
        <taxon>Bifurcata</taxon>
        <taxon>Gekkota</taxon>
        <taxon>Gekkonidae</taxon>
        <taxon>Gekkoninae</taxon>
        <taxon>Gekko</taxon>
    </lineage>
</organism>
<dbReference type="Proteomes" id="UP000694871">
    <property type="component" value="Unplaced"/>
</dbReference>
<protein>
    <submittedName>
        <fullName evidence="6">Acetylcholinesterase-like</fullName>
    </submittedName>
</protein>
<reference evidence="6" key="1">
    <citation type="submission" date="2025-08" db="UniProtKB">
        <authorList>
            <consortium name="RefSeq"/>
        </authorList>
    </citation>
    <scope>IDENTIFICATION</scope>
</reference>
<gene>
    <name evidence="6" type="primary">LOC107125502</name>
</gene>
<dbReference type="Gene3D" id="3.40.50.1820">
    <property type="entry name" value="alpha/beta hydrolase"/>
    <property type="match status" value="1"/>
</dbReference>
<feature type="non-terminal residue" evidence="6">
    <location>
        <position position="91"/>
    </location>
</feature>
<sequence>WVSPEEAKRNALGLAKLMGCTEGEERAIVSCLQEKKVEEYPIQTLLLQDRKSTVNFPTVPTTDGDFLPDDPQKLVESRRFQSKPIMIGTTS</sequence>
<evidence type="ECO:0000313" key="6">
    <source>
        <dbReference type="RefSeq" id="XP_015284407.1"/>
    </source>
</evidence>
<dbReference type="PANTHER" id="PTHR43918">
    <property type="entry name" value="ACETYLCHOLINESTERASE"/>
    <property type="match status" value="1"/>
</dbReference>
<dbReference type="RefSeq" id="XP_015284407.1">
    <property type="nucleotide sequence ID" value="XM_015428921.1"/>
</dbReference>
<dbReference type="SUPFAM" id="SSF53474">
    <property type="entry name" value="alpha/beta-Hydrolases"/>
    <property type="match status" value="1"/>
</dbReference>
<evidence type="ECO:0000259" key="4">
    <source>
        <dbReference type="Pfam" id="PF00135"/>
    </source>
</evidence>
<dbReference type="PANTHER" id="PTHR43918:SF4">
    <property type="entry name" value="CARBOXYLIC ESTER HYDROLASE"/>
    <property type="match status" value="1"/>
</dbReference>
<dbReference type="Pfam" id="PF00135">
    <property type="entry name" value="COesterase"/>
    <property type="match status" value="1"/>
</dbReference>
<dbReference type="InterPro" id="IPR002018">
    <property type="entry name" value="CarbesteraseB"/>
</dbReference>
<keyword evidence="5" id="KW-1185">Reference proteome</keyword>
<proteinExistence type="inferred from homology"/>
<accession>A0ABM1LEM0</accession>
<dbReference type="GeneID" id="107125502"/>
<dbReference type="InterPro" id="IPR050654">
    <property type="entry name" value="AChE-related_enzymes"/>
</dbReference>
<comment type="similarity">
    <text evidence="1">Belongs to the type-B carboxylesterase/lipase family.</text>
</comment>